<organism evidence="1 2">
    <name type="scientific">Melastoma candidum</name>
    <dbReference type="NCBI Taxonomy" id="119954"/>
    <lineage>
        <taxon>Eukaryota</taxon>
        <taxon>Viridiplantae</taxon>
        <taxon>Streptophyta</taxon>
        <taxon>Embryophyta</taxon>
        <taxon>Tracheophyta</taxon>
        <taxon>Spermatophyta</taxon>
        <taxon>Magnoliopsida</taxon>
        <taxon>eudicotyledons</taxon>
        <taxon>Gunneridae</taxon>
        <taxon>Pentapetalae</taxon>
        <taxon>rosids</taxon>
        <taxon>malvids</taxon>
        <taxon>Myrtales</taxon>
        <taxon>Melastomataceae</taxon>
        <taxon>Melastomatoideae</taxon>
        <taxon>Melastomateae</taxon>
        <taxon>Melastoma</taxon>
    </lineage>
</organism>
<sequence>MGSLHRRSPIDCGKSMHDVFTMTVVVAEDRRSATQVEQHVLRLETNRIGIFRPMTTVCSDSKMIWGRQEIDDSNTKKRRGTSRMVREWCDVWYGRKVVYGSAAGMMKKDGSIFNLHIYMEQVHKCKIRNLNKMHAWSDSWTNHKWLMENATNINAR</sequence>
<reference evidence="2" key="1">
    <citation type="journal article" date="2023" name="Front. Plant Sci.">
        <title>Chromosomal-level genome assembly of Melastoma candidum provides insights into trichome evolution.</title>
        <authorList>
            <person name="Zhong Y."/>
            <person name="Wu W."/>
            <person name="Sun C."/>
            <person name="Zou P."/>
            <person name="Liu Y."/>
            <person name="Dai S."/>
            <person name="Zhou R."/>
        </authorList>
    </citation>
    <scope>NUCLEOTIDE SEQUENCE [LARGE SCALE GENOMIC DNA]</scope>
</reference>
<keyword evidence="2" id="KW-1185">Reference proteome</keyword>
<proteinExistence type="predicted"/>
<evidence type="ECO:0000313" key="1">
    <source>
        <dbReference type="EMBL" id="KAI4387245.1"/>
    </source>
</evidence>
<dbReference type="EMBL" id="CM042881">
    <property type="protein sequence ID" value="KAI4387245.1"/>
    <property type="molecule type" value="Genomic_DNA"/>
</dbReference>
<protein>
    <submittedName>
        <fullName evidence="1">Uncharacterized protein</fullName>
    </submittedName>
</protein>
<gene>
    <name evidence="1" type="ORF">MLD38_005090</name>
</gene>
<comment type="caution">
    <text evidence="1">The sequence shown here is derived from an EMBL/GenBank/DDBJ whole genome shotgun (WGS) entry which is preliminary data.</text>
</comment>
<dbReference type="Proteomes" id="UP001057402">
    <property type="component" value="Chromosome 2"/>
</dbReference>
<name>A0ACB9S8L2_9MYRT</name>
<accession>A0ACB9S8L2</accession>
<evidence type="ECO:0000313" key="2">
    <source>
        <dbReference type="Proteomes" id="UP001057402"/>
    </source>
</evidence>